<organism evidence="1 2">
    <name type="scientific">Entomophthora muscae</name>
    <dbReference type="NCBI Taxonomy" id="34485"/>
    <lineage>
        <taxon>Eukaryota</taxon>
        <taxon>Fungi</taxon>
        <taxon>Fungi incertae sedis</taxon>
        <taxon>Zoopagomycota</taxon>
        <taxon>Entomophthoromycotina</taxon>
        <taxon>Entomophthoromycetes</taxon>
        <taxon>Entomophthorales</taxon>
        <taxon>Entomophthoraceae</taxon>
        <taxon>Entomophthora</taxon>
    </lineage>
</organism>
<name>A0ACC2RGP5_9FUNG</name>
<accession>A0ACC2RGP5</accession>
<evidence type="ECO:0000313" key="2">
    <source>
        <dbReference type="Proteomes" id="UP001165960"/>
    </source>
</evidence>
<comment type="caution">
    <text evidence="1">The sequence shown here is derived from an EMBL/GenBank/DDBJ whole genome shotgun (WGS) entry which is preliminary data.</text>
</comment>
<protein>
    <submittedName>
        <fullName evidence="1">Uncharacterized protein</fullName>
    </submittedName>
</protein>
<proteinExistence type="predicted"/>
<keyword evidence="2" id="KW-1185">Reference proteome</keyword>
<dbReference type="Proteomes" id="UP001165960">
    <property type="component" value="Unassembled WGS sequence"/>
</dbReference>
<gene>
    <name evidence="1" type="ORF">DSO57_1027303</name>
</gene>
<reference evidence="1" key="1">
    <citation type="submission" date="2022-04" db="EMBL/GenBank/DDBJ databases">
        <title>Genome of the entomopathogenic fungus Entomophthora muscae.</title>
        <authorList>
            <person name="Elya C."/>
            <person name="Lovett B.R."/>
            <person name="Lee E."/>
            <person name="Macias A.M."/>
            <person name="Hajek A.E."/>
            <person name="De Bivort B.L."/>
            <person name="Kasson M.T."/>
            <person name="De Fine Licht H.H."/>
            <person name="Stajich J.E."/>
        </authorList>
    </citation>
    <scope>NUCLEOTIDE SEQUENCE</scope>
    <source>
        <strain evidence="1">Berkeley</strain>
    </source>
</reference>
<evidence type="ECO:0000313" key="1">
    <source>
        <dbReference type="EMBL" id="KAJ9049184.1"/>
    </source>
</evidence>
<dbReference type="EMBL" id="QTSX02007265">
    <property type="protein sequence ID" value="KAJ9049184.1"/>
    <property type="molecule type" value="Genomic_DNA"/>
</dbReference>
<sequence length="1112" mass="127849">MSVVEAREVFAKYGGIVLVDFVDDVFTRRFSGNAIICFRGRYREALTRYPLTIRGRRISFEKKKKDWGFERSRFELGHDHQFQYTRLEAGNLIEDGFFSREFSSQKKKGFEKICIDCKARRVLIFMKYNKMVLKLSLGFVDILDKVWIEDNEFRKIINFQIKQACSVWILEKNFNTSSKDCWMQKDVWKRVSFYSFLRTIKSGKLDVSFGKDSIQGIGSWFFWRVHLCSANSHSFEVRFKSMVKDMSSYNMMAPISQTKTIQLMQCRQSTSWALAVYSLPFEVAYSVECVISYNLISIKQITLEFIEILNTVAPFKIRKICEKIWYSQIKVLDIIGYFRAELNQPIFNETNTYFFPAHVLIPKIIVTPLKIYILPKGIEVTNRVIRHFHSVSDRFLRVTFAEEDFGKLYTNSEENKDLRSHISTVLRNGINIANRHYKFLVFSASQLRSHGCWFFSENEHVGIDDIHNWMGDFDEIKNAAKYAARMGQCFSSSTDGITLDLADYEEIPDVVNNEAVFSDGVGRISYSLARSIASKLGLRSIPSAVQFRMGGYKGVLSVWPNLKCQAQLRPSQKKFHSKHCILEILNIASFSPSYLNRQIITLLSSLGVPDSVFMRLQSEMIKEISSMKSCPRGAVKVLSSHSENLEFSCNFIDLIKAGFLCSADNFVKNCIDILYVFILNELKSRARILVQKGAMLMGILDETGTLQENEIFVQCTNPDSIQKYQIINEECIVTRNPCFHPGDIRIVQAVDNPNLHHIVDCVVFPANGNVNIPNMCSGGDLDGDLFTVIWNKDLIPPIKNYRPMSFEKIGRLPEKNVTLDDIKCFFVDYITNDSLGKIANSHLARADYTYEGAFSSDCLRLAQLHSCAVDFPKTGIPAEIDLNLKVRHFPDFMQKPGHMTYKSTKVQGLLYRSIDYVAHEPNESLLDEAMIVPGFESYIDEALELKQEYDKLMKSLMNQYEVRTELEIVCGCKLDGTSFFRKNKFAINREIKEKYATVKKDLLGKFYAKSTKDPPLSLALRQKASAWYIVTYYPCYRSGNGLVSFPWILSHHLIEIRCLYFNKPYTCKASFPELTKTNKNNVKTQTTTTNYSLKSLQADTLTDMIEYLESSI</sequence>